<feature type="region of interest" description="Disordered" evidence="1">
    <location>
        <begin position="447"/>
        <end position="474"/>
    </location>
</feature>
<organism evidence="2 3">
    <name type="scientific">Dermatophagoides pteronyssinus</name>
    <name type="common">European house dust mite</name>
    <dbReference type="NCBI Taxonomy" id="6956"/>
    <lineage>
        <taxon>Eukaryota</taxon>
        <taxon>Metazoa</taxon>
        <taxon>Ecdysozoa</taxon>
        <taxon>Arthropoda</taxon>
        <taxon>Chelicerata</taxon>
        <taxon>Arachnida</taxon>
        <taxon>Acari</taxon>
        <taxon>Acariformes</taxon>
        <taxon>Sarcoptiformes</taxon>
        <taxon>Astigmata</taxon>
        <taxon>Psoroptidia</taxon>
        <taxon>Analgoidea</taxon>
        <taxon>Pyroglyphidae</taxon>
        <taxon>Dermatophagoidinae</taxon>
        <taxon>Dermatophagoides</taxon>
    </lineage>
</organism>
<dbReference type="RefSeq" id="XP_027198306.1">
    <property type="nucleotide sequence ID" value="XM_027342505.1"/>
</dbReference>
<dbReference type="KEGG" id="dpte:113792598"/>
<feature type="compositionally biased region" description="Low complexity" evidence="1">
    <location>
        <begin position="558"/>
        <end position="572"/>
    </location>
</feature>
<dbReference type="AlphaFoldDB" id="A0A6P6XZK4"/>
<evidence type="ECO:0000313" key="2">
    <source>
        <dbReference type="Proteomes" id="UP000515146"/>
    </source>
</evidence>
<dbReference type="Proteomes" id="UP000515146">
    <property type="component" value="Unplaced"/>
</dbReference>
<reference evidence="3" key="1">
    <citation type="submission" date="2025-08" db="UniProtKB">
        <authorList>
            <consortium name="RefSeq"/>
        </authorList>
    </citation>
    <scope>IDENTIFICATION</scope>
    <source>
        <strain evidence="3">Airmid</strain>
    </source>
</reference>
<protein>
    <submittedName>
        <fullName evidence="3">Uncharacterized protein LOC113792598</fullName>
    </submittedName>
</protein>
<sequence length="581" mass="65023">MAENEYDKTLLLDSYEDSIVSWNNHEKSNESILNQTAENEQNSSKSTFYSVTDFDSPQHPNNENQISIESSFKSDVDQQNVSSMVITSQNFNSILKLNSTSLVDEGNISNNCEENMDLYLSKILTSSNEQPNQPTESIKNELMRCLDLSEIRSTSESINNPNSIVETRSDSGILQTSRSVSSELSSVNILNLAFKESTGVDLHSKSSSSIDIEQQPIKIKAESSEKSGEQIIEKLLDCSIIEPSKYTTDVGDKLPVTVLGNGSVINLLDVSLSQLDHLSCFEKNETQEKLTYQKDEAYDLMELAKLENDEVNDPKNNTEYIIPSIEVPIIINNENFNDEQIQQQSNEVCHVPINDVIDQINTSSSMKKTANEDYGKISCSLILDDELDKNPTLLDLTNTSCNFLLSTSCSQSDIVVDSIKSPTSHVDTAKPIDVEIEKNELLIAEKSQQKNNLDSTNKFKNNQHEQQQPKKNEQMKIATSIPIAIRSPLISLCNKNEKQFQTRIVTPKFLPSNSSATSSDRKIRTFPSNENKVSQSNRTMKSHLPRLTSLQKSRLPISTSSNLKSMKLKNSSGLPILKRKN</sequence>
<feature type="compositionally biased region" description="Polar residues" evidence="1">
    <location>
        <begin position="449"/>
        <end position="466"/>
    </location>
</feature>
<gene>
    <name evidence="3" type="primary">LOC113792598</name>
</gene>
<name>A0A6P6XZK4_DERPT</name>
<evidence type="ECO:0000256" key="1">
    <source>
        <dbReference type="SAM" id="MobiDB-lite"/>
    </source>
</evidence>
<accession>A0A6P6XZK4</accession>
<proteinExistence type="predicted"/>
<evidence type="ECO:0000313" key="3">
    <source>
        <dbReference type="RefSeq" id="XP_027198306.1"/>
    </source>
</evidence>
<keyword evidence="2" id="KW-1185">Reference proteome</keyword>
<dbReference type="InParanoid" id="A0A6P6XZK4"/>
<feature type="region of interest" description="Disordered" evidence="1">
    <location>
        <begin position="558"/>
        <end position="581"/>
    </location>
</feature>